<organism evidence="1 2">
    <name type="scientific">Catharanthus roseus</name>
    <name type="common">Madagascar periwinkle</name>
    <name type="synonym">Vinca rosea</name>
    <dbReference type="NCBI Taxonomy" id="4058"/>
    <lineage>
        <taxon>Eukaryota</taxon>
        <taxon>Viridiplantae</taxon>
        <taxon>Streptophyta</taxon>
        <taxon>Embryophyta</taxon>
        <taxon>Tracheophyta</taxon>
        <taxon>Spermatophyta</taxon>
        <taxon>Magnoliopsida</taxon>
        <taxon>eudicotyledons</taxon>
        <taxon>Gunneridae</taxon>
        <taxon>Pentapetalae</taxon>
        <taxon>asterids</taxon>
        <taxon>lamiids</taxon>
        <taxon>Gentianales</taxon>
        <taxon>Apocynaceae</taxon>
        <taxon>Rauvolfioideae</taxon>
        <taxon>Vinceae</taxon>
        <taxon>Catharanthinae</taxon>
        <taxon>Catharanthus</taxon>
    </lineage>
</organism>
<comment type="caution">
    <text evidence="1">The sequence shown here is derived from an EMBL/GenBank/DDBJ whole genome shotgun (WGS) entry which is preliminary data.</text>
</comment>
<proteinExistence type="predicted"/>
<accession>A0ACC0B384</accession>
<protein>
    <submittedName>
        <fullName evidence="1">Uncharacterized protein</fullName>
    </submittedName>
</protein>
<name>A0ACC0B384_CATRO</name>
<evidence type="ECO:0000313" key="2">
    <source>
        <dbReference type="Proteomes" id="UP001060085"/>
    </source>
</evidence>
<dbReference type="EMBL" id="CM044704">
    <property type="protein sequence ID" value="KAI5667098.1"/>
    <property type="molecule type" value="Genomic_DNA"/>
</dbReference>
<evidence type="ECO:0000313" key="1">
    <source>
        <dbReference type="EMBL" id="KAI5667098.1"/>
    </source>
</evidence>
<keyword evidence="2" id="KW-1185">Reference proteome</keyword>
<sequence>MACNGAMCNQQWLSDGLFAKAHFYPPSFASDHSPCIYNRGEIHSSWELSNSLSLKKKDYAHISSRAEAARKELKQQHAPRLPYEPVIRNFITSLTKMNGSLTTSKEEIQEEFLSFYVGLLGTKQDSHGFHDVVIEDGPRVTPNQVNLLVDGYGPLLDKVAKTLLEWSSLNLSYARKLEVISFVVKGIEAFWLRILPISASNEEDLPHLFFACSFIADVWNNIKRWAGLRRSMTTIRSSLKWLMKESRGSSWICN</sequence>
<gene>
    <name evidence="1" type="ORF">M9H77_16951</name>
</gene>
<reference evidence="2" key="1">
    <citation type="journal article" date="2023" name="Nat. Plants">
        <title>Single-cell RNA sequencing provides a high-resolution roadmap for understanding the multicellular compartmentation of specialized metabolism.</title>
        <authorList>
            <person name="Sun S."/>
            <person name="Shen X."/>
            <person name="Li Y."/>
            <person name="Li Y."/>
            <person name="Wang S."/>
            <person name="Li R."/>
            <person name="Zhang H."/>
            <person name="Shen G."/>
            <person name="Guo B."/>
            <person name="Wei J."/>
            <person name="Xu J."/>
            <person name="St-Pierre B."/>
            <person name="Chen S."/>
            <person name="Sun C."/>
        </authorList>
    </citation>
    <scope>NUCLEOTIDE SEQUENCE [LARGE SCALE GENOMIC DNA]</scope>
</reference>
<dbReference type="Proteomes" id="UP001060085">
    <property type="component" value="Linkage Group LG04"/>
</dbReference>